<protein>
    <submittedName>
        <fullName evidence="2">Uncharacterized membrane protein</fullName>
    </submittedName>
</protein>
<feature type="transmembrane region" description="Helical" evidence="1">
    <location>
        <begin position="43"/>
        <end position="63"/>
    </location>
</feature>
<sequence length="127" mass="12846">MTHFALYLAVTAIFLAVDAVWLKAVAGPFFRRQVGALMLEEPRLGVAALFYVGYCAGIVYFAAAPAAGDPGAAFVDGALLGLCAYGAYEATNLATLKGWTVGMAALDTVWGALLSGAAAAGAVALVG</sequence>
<evidence type="ECO:0000256" key="1">
    <source>
        <dbReference type="SAM" id="Phobius"/>
    </source>
</evidence>
<evidence type="ECO:0000313" key="2">
    <source>
        <dbReference type="EMBL" id="SDZ78760.1"/>
    </source>
</evidence>
<keyword evidence="1" id="KW-0812">Transmembrane</keyword>
<reference evidence="2 3" key="1">
    <citation type="submission" date="2016-10" db="EMBL/GenBank/DDBJ databases">
        <authorList>
            <person name="de Groot N.N."/>
        </authorList>
    </citation>
    <scope>NUCLEOTIDE SEQUENCE [LARGE SCALE GENOMIC DNA]</scope>
    <source>
        <strain evidence="2 3">DSM 15345</strain>
    </source>
</reference>
<organism evidence="2 3">
    <name type="scientific">Rubrimonas cliftonensis</name>
    <dbReference type="NCBI Taxonomy" id="89524"/>
    <lineage>
        <taxon>Bacteria</taxon>
        <taxon>Pseudomonadati</taxon>
        <taxon>Pseudomonadota</taxon>
        <taxon>Alphaproteobacteria</taxon>
        <taxon>Rhodobacterales</taxon>
        <taxon>Paracoccaceae</taxon>
        <taxon>Rubrimonas</taxon>
    </lineage>
</organism>
<evidence type="ECO:0000313" key="3">
    <source>
        <dbReference type="Proteomes" id="UP000198703"/>
    </source>
</evidence>
<feature type="transmembrane region" description="Helical" evidence="1">
    <location>
        <begin position="108"/>
        <end position="126"/>
    </location>
</feature>
<gene>
    <name evidence="2" type="ORF">SAMN05444370_101350</name>
</gene>
<keyword evidence="3" id="KW-1185">Reference proteome</keyword>
<name>A0A1H3VVH3_9RHOB</name>
<dbReference type="InterPro" id="IPR018687">
    <property type="entry name" value="DUF2177_membr"/>
</dbReference>
<keyword evidence="1" id="KW-1133">Transmembrane helix</keyword>
<dbReference type="OrthoDB" id="166547at2"/>
<dbReference type="Proteomes" id="UP000198703">
    <property type="component" value="Unassembled WGS sequence"/>
</dbReference>
<accession>A0A1H3VVH3</accession>
<dbReference type="EMBL" id="FNQM01000001">
    <property type="protein sequence ID" value="SDZ78760.1"/>
    <property type="molecule type" value="Genomic_DNA"/>
</dbReference>
<dbReference type="AlphaFoldDB" id="A0A1H3VVH3"/>
<dbReference type="STRING" id="89524.SAMN05444370_101350"/>
<dbReference type="RefSeq" id="WP_093247766.1">
    <property type="nucleotide sequence ID" value="NZ_FNQM01000001.1"/>
</dbReference>
<keyword evidence="1" id="KW-0472">Membrane</keyword>
<proteinExistence type="predicted"/>
<dbReference type="Pfam" id="PF09945">
    <property type="entry name" value="DUF2177"/>
    <property type="match status" value="1"/>
</dbReference>